<proteinExistence type="predicted"/>
<accession>A0A061S6Z1</accession>
<sequence length="33" mass="3879">HPEHLGGAVNVCLWSKLFQQTFRIFNLSCRETF</sequence>
<name>A0A061S6Z1_9CHLO</name>
<dbReference type="AlphaFoldDB" id="A0A061S6Z1"/>
<gene>
    <name evidence="1" type="ORF">TSPGSL018_9034</name>
</gene>
<reference evidence="1" key="1">
    <citation type="submission" date="2014-05" db="EMBL/GenBank/DDBJ databases">
        <title>The transcriptome of the halophilic microalga Tetraselmis sp. GSL018 isolated from the Great Salt Lake, Utah.</title>
        <authorList>
            <person name="Jinkerson R.E."/>
            <person name="D'Adamo S."/>
            <person name="Posewitz M.C."/>
        </authorList>
    </citation>
    <scope>NUCLEOTIDE SEQUENCE</scope>
    <source>
        <strain evidence="1">GSL018</strain>
    </source>
</reference>
<dbReference type="EMBL" id="GBEZ01004255">
    <property type="protein sequence ID" value="JAC80947.1"/>
    <property type="molecule type" value="Transcribed_RNA"/>
</dbReference>
<organism evidence="1">
    <name type="scientific">Tetraselmis sp. GSL018</name>
    <dbReference type="NCBI Taxonomy" id="582737"/>
    <lineage>
        <taxon>Eukaryota</taxon>
        <taxon>Viridiplantae</taxon>
        <taxon>Chlorophyta</taxon>
        <taxon>core chlorophytes</taxon>
        <taxon>Chlorodendrophyceae</taxon>
        <taxon>Chlorodendrales</taxon>
        <taxon>Chlorodendraceae</taxon>
        <taxon>Tetraselmis</taxon>
    </lineage>
</organism>
<protein>
    <submittedName>
        <fullName evidence="1">Uncharacterized protein</fullName>
    </submittedName>
</protein>
<feature type="non-terminal residue" evidence="1">
    <location>
        <position position="1"/>
    </location>
</feature>
<evidence type="ECO:0000313" key="1">
    <source>
        <dbReference type="EMBL" id="JAC80947.1"/>
    </source>
</evidence>